<dbReference type="PANTHER" id="PTHR11422">
    <property type="entry name" value="T-CELL SURFACE GLYCOPROTEIN CD4"/>
    <property type="match status" value="1"/>
</dbReference>
<reference evidence="5 6" key="1">
    <citation type="submission" date="2019-06" db="EMBL/GenBank/DDBJ databases">
        <title>A chromosome-scale genome assembly of the European perch, Perca fluviatilis.</title>
        <authorList>
            <person name="Roques C."/>
            <person name="Zahm M."/>
            <person name="Cabau C."/>
            <person name="Klopp C."/>
            <person name="Bouchez O."/>
            <person name="Donnadieu C."/>
            <person name="Kuhl H."/>
            <person name="Gislard M."/>
            <person name="Guendouz S."/>
            <person name="Journot L."/>
            <person name="Haffray P."/>
            <person name="Bestin A."/>
            <person name="Morvezen R."/>
            <person name="Feron R."/>
            <person name="Wen M."/>
            <person name="Jouanno E."/>
            <person name="Herpin A."/>
            <person name="Schartl M."/>
            <person name="Postlethwait J."/>
            <person name="Schaerlinger B."/>
            <person name="Chardard D."/>
            <person name="Lecocq T."/>
            <person name="Poncet C."/>
            <person name="Jaffrelo L."/>
            <person name="Lampietro C."/>
            <person name="Guiguen Y."/>
        </authorList>
    </citation>
    <scope>NUCLEOTIDE SEQUENCE [LARGE SCALE GENOMIC DNA]</scope>
    <source>
        <tissue evidence="5">Blood</tissue>
    </source>
</reference>
<dbReference type="PANTHER" id="PTHR11422:SF5">
    <property type="entry name" value="DIVERSE IMMUNOGLOBULIN DOMAIN-CONTAINING PROTEIN 1.1 ISOFORM X1-RELATED"/>
    <property type="match status" value="1"/>
</dbReference>
<dbReference type="PROSITE" id="PS50835">
    <property type="entry name" value="IG_LIKE"/>
    <property type="match status" value="2"/>
</dbReference>
<comment type="caution">
    <text evidence="5">The sequence shown here is derived from an EMBL/GenBank/DDBJ whole genome shotgun (WGS) entry which is preliminary data.</text>
</comment>
<dbReference type="SUPFAM" id="SSF48726">
    <property type="entry name" value="Immunoglobulin"/>
    <property type="match status" value="1"/>
</dbReference>
<feature type="region of interest" description="Disordered" evidence="1">
    <location>
        <begin position="211"/>
        <end position="249"/>
    </location>
</feature>
<feature type="domain" description="Ig-like" evidence="4">
    <location>
        <begin position="119"/>
        <end position="226"/>
    </location>
</feature>
<accession>A0A6A5EF62</accession>
<evidence type="ECO:0000256" key="3">
    <source>
        <dbReference type="SAM" id="SignalP"/>
    </source>
</evidence>
<dbReference type="InterPro" id="IPR036179">
    <property type="entry name" value="Ig-like_dom_sf"/>
</dbReference>
<evidence type="ECO:0000256" key="1">
    <source>
        <dbReference type="SAM" id="MobiDB-lite"/>
    </source>
</evidence>
<dbReference type="GO" id="GO:1990782">
    <property type="term" value="F:protein tyrosine kinase binding"/>
    <property type="evidence" value="ECO:0007669"/>
    <property type="project" value="TreeGrafter"/>
</dbReference>
<keyword evidence="2" id="KW-1133">Transmembrane helix</keyword>
<dbReference type="InterPro" id="IPR013783">
    <property type="entry name" value="Ig-like_fold"/>
</dbReference>
<dbReference type="GO" id="GO:0035723">
    <property type="term" value="P:interleukin-15-mediated signaling pathway"/>
    <property type="evidence" value="ECO:0007669"/>
    <property type="project" value="TreeGrafter"/>
</dbReference>
<dbReference type="InterPro" id="IPR007110">
    <property type="entry name" value="Ig-like_dom"/>
</dbReference>
<keyword evidence="2" id="KW-0812">Transmembrane</keyword>
<dbReference type="SMART" id="SM00409">
    <property type="entry name" value="IG"/>
    <property type="match status" value="1"/>
</dbReference>
<dbReference type="Gene3D" id="2.60.40.10">
    <property type="entry name" value="Immunoglobulins"/>
    <property type="match status" value="1"/>
</dbReference>
<dbReference type="AlphaFoldDB" id="A0A6A5EF62"/>
<feature type="domain" description="Ig-like" evidence="4">
    <location>
        <begin position="22"/>
        <end position="108"/>
    </location>
</feature>
<dbReference type="OrthoDB" id="8936750at2759"/>
<dbReference type="EMBL" id="VHII01000018">
    <property type="protein sequence ID" value="KAF1376939.1"/>
    <property type="molecule type" value="Genomic_DNA"/>
</dbReference>
<dbReference type="Proteomes" id="UP000465112">
    <property type="component" value="Unassembled WGS sequence"/>
</dbReference>
<evidence type="ECO:0000313" key="5">
    <source>
        <dbReference type="EMBL" id="KAF1376939.1"/>
    </source>
</evidence>
<dbReference type="GO" id="GO:0009897">
    <property type="term" value="C:external side of plasma membrane"/>
    <property type="evidence" value="ECO:0007669"/>
    <property type="project" value="TreeGrafter"/>
</dbReference>
<dbReference type="InterPro" id="IPR003599">
    <property type="entry name" value="Ig_sub"/>
</dbReference>
<evidence type="ECO:0000259" key="4">
    <source>
        <dbReference type="PROSITE" id="PS50835"/>
    </source>
</evidence>
<feature type="signal peptide" evidence="3">
    <location>
        <begin position="1"/>
        <end position="25"/>
    </location>
</feature>
<protein>
    <recommendedName>
        <fullName evidence="4">Ig-like domain-containing protein</fullName>
    </recommendedName>
</protein>
<organism evidence="5 6">
    <name type="scientific">Perca fluviatilis</name>
    <name type="common">European perch</name>
    <dbReference type="NCBI Taxonomy" id="8168"/>
    <lineage>
        <taxon>Eukaryota</taxon>
        <taxon>Metazoa</taxon>
        <taxon>Chordata</taxon>
        <taxon>Craniata</taxon>
        <taxon>Vertebrata</taxon>
        <taxon>Euteleostomi</taxon>
        <taxon>Actinopterygii</taxon>
        <taxon>Neopterygii</taxon>
        <taxon>Teleostei</taxon>
        <taxon>Neoteleostei</taxon>
        <taxon>Acanthomorphata</taxon>
        <taxon>Eupercaria</taxon>
        <taxon>Perciformes</taxon>
        <taxon>Percoidei</taxon>
        <taxon>Percidae</taxon>
        <taxon>Percinae</taxon>
        <taxon>Perca</taxon>
    </lineage>
</organism>
<dbReference type="Pfam" id="PF07686">
    <property type="entry name" value="V-set"/>
    <property type="match status" value="1"/>
</dbReference>
<dbReference type="GO" id="GO:0070374">
    <property type="term" value="P:positive regulation of ERK1 and ERK2 cascade"/>
    <property type="evidence" value="ECO:0007669"/>
    <property type="project" value="TreeGrafter"/>
</dbReference>
<evidence type="ECO:0000256" key="2">
    <source>
        <dbReference type="SAM" id="Phobius"/>
    </source>
</evidence>
<dbReference type="GO" id="GO:0045121">
    <property type="term" value="C:membrane raft"/>
    <property type="evidence" value="ECO:0007669"/>
    <property type="project" value="TreeGrafter"/>
</dbReference>
<feature type="chain" id="PRO_5025361670" description="Ig-like domain-containing protein" evidence="3">
    <location>
        <begin position="26"/>
        <end position="373"/>
    </location>
</feature>
<proteinExistence type="predicted"/>
<keyword evidence="3" id="KW-0732">Signal</keyword>
<name>A0A6A5EF62_PERFL</name>
<keyword evidence="2" id="KW-0472">Membrane</keyword>
<dbReference type="GO" id="GO:0042289">
    <property type="term" value="F:MHC class II protein binding"/>
    <property type="evidence" value="ECO:0007669"/>
    <property type="project" value="TreeGrafter"/>
</dbReference>
<dbReference type="GO" id="GO:0042110">
    <property type="term" value="P:T cell activation"/>
    <property type="evidence" value="ECO:0007669"/>
    <property type="project" value="TreeGrafter"/>
</dbReference>
<dbReference type="InterPro" id="IPR013106">
    <property type="entry name" value="Ig_V-set"/>
</dbReference>
<feature type="compositionally biased region" description="Polar residues" evidence="1">
    <location>
        <begin position="301"/>
        <end position="320"/>
    </location>
</feature>
<gene>
    <name evidence="5" type="ORF">PFLUV_G00216690</name>
</gene>
<feature type="compositionally biased region" description="Polar residues" evidence="1">
    <location>
        <begin position="214"/>
        <end position="246"/>
    </location>
</feature>
<feature type="region of interest" description="Disordered" evidence="1">
    <location>
        <begin position="293"/>
        <end position="328"/>
    </location>
</feature>
<feature type="transmembrane region" description="Helical" evidence="2">
    <location>
        <begin position="264"/>
        <end position="287"/>
    </location>
</feature>
<evidence type="ECO:0000313" key="6">
    <source>
        <dbReference type="Proteomes" id="UP000465112"/>
    </source>
</evidence>
<sequence>MAEFRWTKTSLFLILVLQFTVPATGPFISSSIVRVGDEVTLSCQIDSPVCDSTHWIFTDSRRTAAVDLVLDGRIVEKAKVKSDRLSVTANCSLVIKKVTEEDAGHYRCSQFRSRQQALETVVILSVVTMTEHQDSDEVTLNCSVSTYERCKHKVKWLFQGQDVDKLKNQQMKTSQSPCNASVTFPTSHFIYTSRFQLFRCEVTEGDKVKEFPFSPQSSGEKPESLTTESSIKSGTNDSSPNLQGGDTITTTTESLTTESSIKDMLVYIIVALVLVALLIIIVAVISWKKTKGNKTRRNDNVGLTSNSATTQFGPETSQDTADPEGGVSYASISYTKKTNGRAQVRSKNDDDAVTYTTVKASSADPSDLYATIN</sequence>
<keyword evidence="6" id="KW-1185">Reference proteome</keyword>